<name>A0A2S7IU02_9HYPH</name>
<dbReference type="Proteomes" id="UP000238493">
    <property type="component" value="Unassembled WGS sequence"/>
</dbReference>
<gene>
    <name evidence="1" type="ORF">C3731_21860</name>
</gene>
<keyword evidence="2" id="KW-1185">Reference proteome</keyword>
<dbReference type="EMBL" id="PTRC01000176">
    <property type="protein sequence ID" value="PQA71491.1"/>
    <property type="molecule type" value="Genomic_DNA"/>
</dbReference>
<evidence type="ECO:0000313" key="2">
    <source>
        <dbReference type="Proteomes" id="UP000238493"/>
    </source>
</evidence>
<protein>
    <submittedName>
        <fullName evidence="1">Branched chain amino acid ABC transporter substrate-binding protein</fullName>
    </submittedName>
</protein>
<dbReference type="AlphaFoldDB" id="A0A2S7IU02"/>
<comment type="caution">
    <text evidence="1">The sequence shown here is derived from an EMBL/GenBank/DDBJ whole genome shotgun (WGS) entry which is preliminary data.</text>
</comment>
<organism evidence="1 2">
    <name type="scientific">Brucella oryzae</name>
    <dbReference type="NCBI Taxonomy" id="335286"/>
    <lineage>
        <taxon>Bacteria</taxon>
        <taxon>Pseudomonadati</taxon>
        <taxon>Pseudomonadota</taxon>
        <taxon>Alphaproteobacteria</taxon>
        <taxon>Hyphomicrobiales</taxon>
        <taxon>Brucellaceae</taxon>
        <taxon>Brucella/Ochrobactrum group</taxon>
        <taxon>Brucella</taxon>
    </lineage>
</organism>
<proteinExistence type="predicted"/>
<sequence length="41" mass="3981">MKKSLFSGVALAAVMAFGGSGWADVVVGIGVPGPGRNGVYG</sequence>
<reference evidence="1 2" key="1">
    <citation type="submission" date="2018-02" db="EMBL/GenBank/DDBJ databases">
        <title>Draft genome sequence of Ochrobactrum oryzae found in Brazil.</title>
        <authorList>
            <person name="Cerdeira L."/>
            <person name="Andrade F."/>
            <person name="Zacariotto T."/>
            <person name="Barbosa B."/>
            <person name="Santos S."/>
            <person name="Cassetari V."/>
            <person name="Lincopan N."/>
        </authorList>
    </citation>
    <scope>NUCLEOTIDE SEQUENCE [LARGE SCALE GENOMIC DNA]</scope>
    <source>
        <strain evidence="1 2">OA447</strain>
    </source>
</reference>
<evidence type="ECO:0000313" key="1">
    <source>
        <dbReference type="EMBL" id="PQA71491.1"/>
    </source>
</evidence>
<feature type="non-terminal residue" evidence="1">
    <location>
        <position position="41"/>
    </location>
</feature>
<accession>A0A2S7IU02</accession>